<dbReference type="InterPro" id="IPR029058">
    <property type="entry name" value="AB_hydrolase_fold"/>
</dbReference>
<gene>
    <name evidence="2" type="ORF">BBK36DRAFT_1203207</name>
</gene>
<keyword evidence="1" id="KW-1133">Transmembrane helix</keyword>
<dbReference type="RefSeq" id="XP_024749263.1">
    <property type="nucleotide sequence ID" value="XM_024897256.1"/>
</dbReference>
<dbReference type="GO" id="GO:0016020">
    <property type="term" value="C:membrane"/>
    <property type="evidence" value="ECO:0007669"/>
    <property type="project" value="TreeGrafter"/>
</dbReference>
<accession>A0A2T4B9D5</accession>
<keyword evidence="3" id="KW-1185">Reference proteome</keyword>
<keyword evidence="1" id="KW-0472">Membrane</keyword>
<reference evidence="3" key="1">
    <citation type="submission" date="2016-07" db="EMBL/GenBank/DDBJ databases">
        <title>Multiple horizontal gene transfer events from other fungi enriched the ability of initially mycotrophic Trichoderma (Ascomycota) to feed on dead plant biomass.</title>
        <authorList>
            <consortium name="DOE Joint Genome Institute"/>
            <person name="Atanasova L."/>
            <person name="Chenthamara K."/>
            <person name="Zhang J."/>
            <person name="Grujic M."/>
            <person name="Henrissat B."/>
            <person name="Kuo A."/>
            <person name="Aerts A."/>
            <person name="Salamov A."/>
            <person name="Lipzen A."/>
            <person name="Labutti K."/>
            <person name="Barry K."/>
            <person name="Miao Y."/>
            <person name="Rahimi M.J."/>
            <person name="Shen Q."/>
            <person name="Grigoriev I.V."/>
            <person name="Kubicek C.P."/>
            <person name="Druzhinina I.S."/>
        </authorList>
    </citation>
    <scope>NUCLEOTIDE SEQUENCE [LARGE SCALE GENOMIC DNA]</scope>
    <source>
        <strain evidence="3">TUCIM 6016</strain>
    </source>
</reference>
<organism evidence="2 3">
    <name type="scientific">Trichoderma citrinoviride</name>
    <dbReference type="NCBI Taxonomy" id="58853"/>
    <lineage>
        <taxon>Eukaryota</taxon>
        <taxon>Fungi</taxon>
        <taxon>Dikarya</taxon>
        <taxon>Ascomycota</taxon>
        <taxon>Pezizomycotina</taxon>
        <taxon>Sordariomycetes</taxon>
        <taxon>Hypocreomycetidae</taxon>
        <taxon>Hypocreales</taxon>
        <taxon>Hypocreaceae</taxon>
        <taxon>Trichoderma</taxon>
    </lineage>
</organism>
<evidence type="ECO:0000256" key="1">
    <source>
        <dbReference type="SAM" id="Phobius"/>
    </source>
</evidence>
<dbReference type="GO" id="GO:0008474">
    <property type="term" value="F:palmitoyl-(protein) hydrolase activity"/>
    <property type="evidence" value="ECO:0007669"/>
    <property type="project" value="TreeGrafter"/>
</dbReference>
<dbReference type="PANTHER" id="PTHR12277:SF64">
    <property type="entry name" value="SUPERFAMILY HYDROLASE, PUTATIVE (AFU_ORTHOLOGUE AFUA_3G01760)-RELATED"/>
    <property type="match status" value="1"/>
</dbReference>
<proteinExistence type="predicted"/>
<dbReference type="PANTHER" id="PTHR12277">
    <property type="entry name" value="ALPHA/BETA HYDROLASE DOMAIN-CONTAINING PROTEIN"/>
    <property type="match status" value="1"/>
</dbReference>
<dbReference type="Gene3D" id="3.40.50.1820">
    <property type="entry name" value="alpha/beta hydrolase"/>
    <property type="match status" value="1"/>
</dbReference>
<sequence length="399" mass="44984">MRLSPSLPAHLRRRVIHVTARQYRTATPWAYQWRNCVVQHGSRRGRGIAKRQFHVGKVLMPPAIFTGLFLALWCYKCIMLVLFQNAIIYNPFLPPNARSMQISEFARQCGGVEWREERIKSLDGTEIALCISEMSCGKESAGSSKPPKTPVYILYFQGNASSLPPRLPDISGVLRQLKAATEGQVHYTTVCLSYRGYWTSHDRPSEKGIDLDSEAALRWITRLHRERHKEAEAAPITILWGQSIGCGFATNLAAKTQDGDNLPISALVLETPFTNTRAMLEALYPQKWLPYRHLWPFLRNHLDSWANLGVIATKAHKPEVYIVEAGKDELVPSDHGRLLYQRCKEVQLFAELHTVSGALHNDVMVRRQGKQAIAQSIVSAVSRAREQVQRPSGLAKGKT</sequence>
<protein>
    <submittedName>
        <fullName evidence="2">Uncharacterized protein</fullName>
    </submittedName>
</protein>
<dbReference type="AlphaFoldDB" id="A0A2T4B9D5"/>
<evidence type="ECO:0000313" key="3">
    <source>
        <dbReference type="Proteomes" id="UP000241546"/>
    </source>
</evidence>
<evidence type="ECO:0000313" key="2">
    <source>
        <dbReference type="EMBL" id="PTB65943.1"/>
    </source>
</evidence>
<dbReference type="GeneID" id="36605374"/>
<feature type="transmembrane region" description="Helical" evidence="1">
    <location>
        <begin position="58"/>
        <end position="83"/>
    </location>
</feature>
<name>A0A2T4B9D5_9HYPO</name>
<dbReference type="OrthoDB" id="10249433at2759"/>
<dbReference type="SUPFAM" id="SSF53474">
    <property type="entry name" value="alpha/beta-Hydrolases"/>
    <property type="match status" value="1"/>
</dbReference>
<keyword evidence="1" id="KW-0812">Transmembrane</keyword>
<dbReference type="EMBL" id="KZ680214">
    <property type="protein sequence ID" value="PTB65943.1"/>
    <property type="molecule type" value="Genomic_DNA"/>
</dbReference>
<dbReference type="Proteomes" id="UP000241546">
    <property type="component" value="Unassembled WGS sequence"/>
</dbReference>